<dbReference type="SMART" id="SM00481">
    <property type="entry name" value="POLIIIAc"/>
    <property type="match status" value="1"/>
</dbReference>
<dbReference type="AlphaFoldDB" id="A0A4Q5J6K6"/>
<gene>
    <name evidence="2" type="ORF">ETU37_04125</name>
</gene>
<sequence>MRIDLHTHSDRSDGTDSPAELVRHALTSGIDVLGLTDHDTTEGWQEAADVAERSGVTLVRGLEISARHRGESVHLLAYLPDPTHPGLVAELDRVLDGRNSRLPAVLDKLRGLGIDIDADDVRRLAGEAAALGRPHVADALVEKGVVADRDEAFARFLGPRGPAYVDRYAADLTTMIGLVTDAGGVTVIAHPWARRYTHHGLDRDGLAALREAGLAGLEVDHQDHPPETREQLRQIARELDLVATGSSDYHGDGKHAHDLGCNTTAPEQLERLLALAAAASAASGRGTPEVVGG</sequence>
<dbReference type="Gene3D" id="1.10.150.650">
    <property type="match status" value="1"/>
</dbReference>
<comment type="caution">
    <text evidence="2">The sequence shown here is derived from an EMBL/GenBank/DDBJ whole genome shotgun (WGS) entry which is preliminary data.</text>
</comment>
<dbReference type="CDD" id="cd07438">
    <property type="entry name" value="PHP_HisPPase_AMP"/>
    <property type="match status" value="1"/>
</dbReference>
<dbReference type="InterPro" id="IPR052018">
    <property type="entry name" value="PHP_domain"/>
</dbReference>
<dbReference type="InterPro" id="IPR016195">
    <property type="entry name" value="Pol/histidinol_Pase-like"/>
</dbReference>
<dbReference type="Pfam" id="PF02811">
    <property type="entry name" value="PHP"/>
    <property type="match status" value="1"/>
</dbReference>
<reference evidence="2 3" key="1">
    <citation type="submission" date="2019-01" db="EMBL/GenBank/DDBJ databases">
        <title>Nocardioides guangzhouensis sp. nov., an actinobacterium isolated from soil.</title>
        <authorList>
            <person name="Fu Y."/>
            <person name="Cai Y."/>
            <person name="Lin Z."/>
            <person name="Chen P."/>
        </authorList>
    </citation>
    <scope>NUCLEOTIDE SEQUENCE [LARGE SCALE GENOMIC DNA]</scope>
    <source>
        <strain evidence="2 3">NBRC 105384</strain>
    </source>
</reference>
<dbReference type="GO" id="GO:0004534">
    <property type="term" value="F:5'-3' RNA exonuclease activity"/>
    <property type="evidence" value="ECO:0007669"/>
    <property type="project" value="TreeGrafter"/>
</dbReference>
<dbReference type="OrthoDB" id="9804333at2"/>
<keyword evidence="3" id="KW-1185">Reference proteome</keyword>
<dbReference type="EMBL" id="SDPU01000012">
    <property type="protein sequence ID" value="RYU14103.1"/>
    <property type="molecule type" value="Genomic_DNA"/>
</dbReference>
<evidence type="ECO:0000313" key="3">
    <source>
        <dbReference type="Proteomes" id="UP000291189"/>
    </source>
</evidence>
<dbReference type="PANTHER" id="PTHR42924:SF3">
    <property type="entry name" value="POLYMERASE_HISTIDINOL PHOSPHATASE N-TERMINAL DOMAIN-CONTAINING PROTEIN"/>
    <property type="match status" value="1"/>
</dbReference>
<feature type="domain" description="Polymerase/histidinol phosphatase N-terminal" evidence="1">
    <location>
        <begin position="3"/>
        <end position="68"/>
    </location>
</feature>
<dbReference type="GO" id="GO:0035312">
    <property type="term" value="F:5'-3' DNA exonuclease activity"/>
    <property type="evidence" value="ECO:0007669"/>
    <property type="project" value="TreeGrafter"/>
</dbReference>
<organism evidence="2 3">
    <name type="scientific">Nocardioides iriomotensis</name>
    <dbReference type="NCBI Taxonomy" id="715784"/>
    <lineage>
        <taxon>Bacteria</taxon>
        <taxon>Bacillati</taxon>
        <taxon>Actinomycetota</taxon>
        <taxon>Actinomycetes</taxon>
        <taxon>Propionibacteriales</taxon>
        <taxon>Nocardioidaceae</taxon>
        <taxon>Nocardioides</taxon>
    </lineage>
</organism>
<protein>
    <submittedName>
        <fullName evidence="2">PHP domain-containing protein</fullName>
    </submittedName>
</protein>
<accession>A0A4Q5J6K6</accession>
<dbReference type="Proteomes" id="UP000291189">
    <property type="component" value="Unassembled WGS sequence"/>
</dbReference>
<proteinExistence type="predicted"/>
<dbReference type="RefSeq" id="WP_129985617.1">
    <property type="nucleotide sequence ID" value="NZ_SDPU01000012.1"/>
</dbReference>
<dbReference type="PANTHER" id="PTHR42924">
    <property type="entry name" value="EXONUCLEASE"/>
    <property type="match status" value="1"/>
</dbReference>
<evidence type="ECO:0000259" key="1">
    <source>
        <dbReference type="SMART" id="SM00481"/>
    </source>
</evidence>
<dbReference type="InterPro" id="IPR003141">
    <property type="entry name" value="Pol/His_phosphatase_N"/>
</dbReference>
<dbReference type="InterPro" id="IPR004013">
    <property type="entry name" value="PHP_dom"/>
</dbReference>
<name>A0A4Q5J6K6_9ACTN</name>
<dbReference type="SUPFAM" id="SSF89550">
    <property type="entry name" value="PHP domain-like"/>
    <property type="match status" value="1"/>
</dbReference>
<evidence type="ECO:0000313" key="2">
    <source>
        <dbReference type="EMBL" id="RYU14103.1"/>
    </source>
</evidence>
<dbReference type="Gene3D" id="3.20.20.140">
    <property type="entry name" value="Metal-dependent hydrolases"/>
    <property type="match status" value="1"/>
</dbReference>